<keyword evidence="3" id="KW-1185">Reference proteome</keyword>
<dbReference type="InterPro" id="IPR016181">
    <property type="entry name" value="Acyl_CoA_acyltransferase"/>
</dbReference>
<dbReference type="Proteomes" id="UP001497453">
    <property type="component" value="Chromosome 11"/>
</dbReference>
<feature type="domain" description="N-acetyltransferase" evidence="1">
    <location>
        <begin position="50"/>
        <end position="117"/>
    </location>
</feature>
<dbReference type="CDD" id="cd04301">
    <property type="entry name" value="NAT_SF"/>
    <property type="match status" value="1"/>
</dbReference>
<accession>A0ABP1CT79</accession>
<reference evidence="3" key="1">
    <citation type="submission" date="2024-04" db="EMBL/GenBank/DDBJ databases">
        <authorList>
            <person name="Shaw F."/>
            <person name="Minotto A."/>
        </authorList>
    </citation>
    <scope>NUCLEOTIDE SEQUENCE [LARGE SCALE GENOMIC DNA]</scope>
</reference>
<protein>
    <recommendedName>
        <fullName evidence="1">N-acetyltransferase domain-containing protein</fullName>
    </recommendedName>
</protein>
<evidence type="ECO:0000259" key="1">
    <source>
        <dbReference type="Pfam" id="PF00583"/>
    </source>
</evidence>
<dbReference type="Gene3D" id="3.40.630.30">
    <property type="match status" value="1"/>
</dbReference>
<sequence length="258" mass="28820">MSDVESATFNIIDGTSVSDEQLEASAQLFSDHYGVWDPSFKPNARVRMTLRKLRQECLSDPDRTVLVTCSIGDNLIGQAFAATWKVGEDIVGWITQLVVHRDYRRRRIATCLLQRVRSHRLFSSVTIIGVTSTHPATCNAVASLAGKLVELVLRSDKLKDTLRIGTPIGEVDLEFIREHGPSILSVSPVRYVQSAKQRGALFQDCPDEGVISTLDTDFPVDHGEPEAALETYINSGRWRLGKLPQRHEYLLILPMNPH</sequence>
<dbReference type="SUPFAM" id="SSF55729">
    <property type="entry name" value="Acyl-CoA N-acyltransferases (Nat)"/>
    <property type="match status" value="1"/>
</dbReference>
<dbReference type="Pfam" id="PF00583">
    <property type="entry name" value="Acetyltransf_1"/>
    <property type="match status" value="1"/>
</dbReference>
<gene>
    <name evidence="2" type="ORF">GFSPODELE1_LOCUS2373</name>
</gene>
<evidence type="ECO:0000313" key="3">
    <source>
        <dbReference type="Proteomes" id="UP001497453"/>
    </source>
</evidence>
<proteinExistence type="predicted"/>
<organism evidence="2 3">
    <name type="scientific">Somion occarium</name>
    <dbReference type="NCBI Taxonomy" id="3059160"/>
    <lineage>
        <taxon>Eukaryota</taxon>
        <taxon>Fungi</taxon>
        <taxon>Dikarya</taxon>
        <taxon>Basidiomycota</taxon>
        <taxon>Agaricomycotina</taxon>
        <taxon>Agaricomycetes</taxon>
        <taxon>Polyporales</taxon>
        <taxon>Cerrenaceae</taxon>
        <taxon>Somion</taxon>
    </lineage>
</organism>
<evidence type="ECO:0000313" key="2">
    <source>
        <dbReference type="EMBL" id="CAL1698876.1"/>
    </source>
</evidence>
<name>A0ABP1CT79_9APHY</name>
<dbReference type="EMBL" id="OZ037954">
    <property type="protein sequence ID" value="CAL1698876.1"/>
    <property type="molecule type" value="Genomic_DNA"/>
</dbReference>
<dbReference type="InterPro" id="IPR000182">
    <property type="entry name" value="GNAT_dom"/>
</dbReference>